<accession>A0AAE0M900</accession>
<keyword evidence="3" id="KW-1185">Reference proteome</keyword>
<feature type="region of interest" description="Disordered" evidence="1">
    <location>
        <begin position="212"/>
        <end position="560"/>
    </location>
</feature>
<gene>
    <name evidence="2" type="ORF">B0H66DRAFT_590117</name>
</gene>
<feature type="compositionally biased region" description="Polar residues" evidence="1">
    <location>
        <begin position="26"/>
        <end position="49"/>
    </location>
</feature>
<dbReference type="AlphaFoldDB" id="A0AAE0M900"/>
<reference evidence="2" key="1">
    <citation type="journal article" date="2023" name="Mol. Phylogenet. Evol.">
        <title>Genome-scale phylogeny and comparative genomics of the fungal order Sordariales.</title>
        <authorList>
            <person name="Hensen N."/>
            <person name="Bonometti L."/>
            <person name="Westerberg I."/>
            <person name="Brannstrom I.O."/>
            <person name="Guillou S."/>
            <person name="Cros-Aarteil S."/>
            <person name="Calhoun S."/>
            <person name="Haridas S."/>
            <person name="Kuo A."/>
            <person name="Mondo S."/>
            <person name="Pangilinan J."/>
            <person name="Riley R."/>
            <person name="LaButti K."/>
            <person name="Andreopoulos B."/>
            <person name="Lipzen A."/>
            <person name="Chen C."/>
            <person name="Yan M."/>
            <person name="Daum C."/>
            <person name="Ng V."/>
            <person name="Clum A."/>
            <person name="Steindorff A."/>
            <person name="Ohm R.A."/>
            <person name="Martin F."/>
            <person name="Silar P."/>
            <person name="Natvig D.O."/>
            <person name="Lalanne C."/>
            <person name="Gautier V."/>
            <person name="Ament-Velasquez S.L."/>
            <person name="Kruys A."/>
            <person name="Hutchinson M.I."/>
            <person name="Powell A.J."/>
            <person name="Barry K."/>
            <person name="Miller A.N."/>
            <person name="Grigoriev I.V."/>
            <person name="Debuchy R."/>
            <person name="Gladieux P."/>
            <person name="Hiltunen Thoren M."/>
            <person name="Johannesson H."/>
        </authorList>
    </citation>
    <scope>NUCLEOTIDE SEQUENCE</scope>
    <source>
        <strain evidence="2">CBS 118394</strain>
    </source>
</reference>
<comment type="caution">
    <text evidence="2">The sequence shown here is derived from an EMBL/GenBank/DDBJ whole genome shotgun (WGS) entry which is preliminary data.</text>
</comment>
<feature type="region of interest" description="Disordered" evidence="1">
    <location>
        <begin position="156"/>
        <end position="179"/>
    </location>
</feature>
<feature type="compositionally biased region" description="Polar residues" evidence="1">
    <location>
        <begin position="156"/>
        <end position="175"/>
    </location>
</feature>
<organism evidence="2 3">
    <name type="scientific">Apodospora peruviana</name>
    <dbReference type="NCBI Taxonomy" id="516989"/>
    <lineage>
        <taxon>Eukaryota</taxon>
        <taxon>Fungi</taxon>
        <taxon>Dikarya</taxon>
        <taxon>Ascomycota</taxon>
        <taxon>Pezizomycotina</taxon>
        <taxon>Sordariomycetes</taxon>
        <taxon>Sordariomycetidae</taxon>
        <taxon>Sordariales</taxon>
        <taxon>Lasiosphaeriaceae</taxon>
        <taxon>Apodospora</taxon>
    </lineage>
</organism>
<evidence type="ECO:0000313" key="3">
    <source>
        <dbReference type="Proteomes" id="UP001283341"/>
    </source>
</evidence>
<reference evidence="2" key="2">
    <citation type="submission" date="2023-06" db="EMBL/GenBank/DDBJ databases">
        <authorList>
            <consortium name="Lawrence Berkeley National Laboratory"/>
            <person name="Haridas S."/>
            <person name="Hensen N."/>
            <person name="Bonometti L."/>
            <person name="Westerberg I."/>
            <person name="Brannstrom I.O."/>
            <person name="Guillou S."/>
            <person name="Cros-Aarteil S."/>
            <person name="Calhoun S."/>
            <person name="Kuo A."/>
            <person name="Mondo S."/>
            <person name="Pangilinan J."/>
            <person name="Riley R."/>
            <person name="Labutti K."/>
            <person name="Andreopoulos B."/>
            <person name="Lipzen A."/>
            <person name="Chen C."/>
            <person name="Yanf M."/>
            <person name="Daum C."/>
            <person name="Ng V."/>
            <person name="Clum A."/>
            <person name="Steindorff A."/>
            <person name="Ohm R."/>
            <person name="Martin F."/>
            <person name="Silar P."/>
            <person name="Natvig D."/>
            <person name="Lalanne C."/>
            <person name="Gautier V."/>
            <person name="Ament-Velasquez S.L."/>
            <person name="Kruys A."/>
            <person name="Hutchinson M.I."/>
            <person name="Powell A.J."/>
            <person name="Barry K."/>
            <person name="Miller A.N."/>
            <person name="Grigoriev I.V."/>
            <person name="Debuchy R."/>
            <person name="Gladieux P."/>
            <person name="Thoren M.H."/>
            <person name="Johannesson H."/>
        </authorList>
    </citation>
    <scope>NUCLEOTIDE SEQUENCE</scope>
    <source>
        <strain evidence="2">CBS 118394</strain>
    </source>
</reference>
<evidence type="ECO:0000256" key="1">
    <source>
        <dbReference type="SAM" id="MobiDB-lite"/>
    </source>
</evidence>
<evidence type="ECO:0000313" key="2">
    <source>
        <dbReference type="EMBL" id="KAK3322369.1"/>
    </source>
</evidence>
<feature type="compositionally biased region" description="Low complexity" evidence="1">
    <location>
        <begin position="353"/>
        <end position="372"/>
    </location>
</feature>
<feature type="compositionally biased region" description="Acidic residues" evidence="1">
    <location>
        <begin position="550"/>
        <end position="560"/>
    </location>
</feature>
<feature type="compositionally biased region" description="Low complexity" evidence="1">
    <location>
        <begin position="421"/>
        <end position="438"/>
    </location>
</feature>
<name>A0AAE0M900_9PEZI</name>
<feature type="region of interest" description="Disordered" evidence="1">
    <location>
        <begin position="1"/>
        <end position="113"/>
    </location>
</feature>
<sequence>MFDSMPDTTRPKQRGSKMSLERSRDVSSTPSRISSGTGQGTTIASTPTGRRQAAKQMFDQYGIPSPSASMLPELAPSRMPISEPVPTAETKHIRRKQVSIPRSKRGEATTNNEVVVQKNNPFVIADQIAKAKVAEPQTSTTVVQVSFSPKSILSIQASEGRQEYPSQSREPNNLPVNEPLESPLLLDRIHQQPHGPEIHPIILDGKALPKNLESCSPLVNSSRKSNLGELHASEKNWQAGNHIVLSPHPPTSEIRSDRTDDKWRSGTSTSPNRSPVEKDLSRVIRRVKELGREPSSRTPEQKRGDSGPATPRRVRVSSPPPWLKHPSIKPGSIEGRLKHSDDSATAMMAPEGPLSLPRQQSQQLRQQQSRHQPVTRGSKSTLASIDATKKDQGAAQDISQTDRNAGRSAGRTETMESQVSPTGTAPRRTTATISASSTNVNAREDDRRVGAPPPPPLPVVHQPRYSQWLQDMQKEQEHAEQAATAEIMRRSTRNSTNRTTTTSGPEAGGNYTSASKSASSFNRNRPSEVTDSRKKTRFIGDDTSNGRNEYDDESVNGDDVGDIRGVTIVLHLRGKDDLVITTDLTPGAGDEGDGEP</sequence>
<feature type="compositionally biased region" description="Basic and acidic residues" evidence="1">
    <location>
        <begin position="275"/>
        <end position="305"/>
    </location>
</feature>
<proteinExistence type="predicted"/>
<feature type="compositionally biased region" description="Polar residues" evidence="1">
    <location>
        <begin position="510"/>
        <end position="524"/>
    </location>
</feature>
<dbReference type="Proteomes" id="UP001283341">
    <property type="component" value="Unassembled WGS sequence"/>
</dbReference>
<dbReference type="EMBL" id="JAUEDM010000003">
    <property type="protein sequence ID" value="KAK3322369.1"/>
    <property type="molecule type" value="Genomic_DNA"/>
</dbReference>
<feature type="compositionally biased region" description="Polar residues" evidence="1">
    <location>
        <begin position="213"/>
        <end position="225"/>
    </location>
</feature>
<feature type="compositionally biased region" description="Basic and acidic residues" evidence="1">
    <location>
        <begin position="254"/>
        <end position="264"/>
    </location>
</feature>
<protein>
    <submittedName>
        <fullName evidence="2">Uncharacterized protein</fullName>
    </submittedName>
</protein>
<feature type="compositionally biased region" description="Low complexity" evidence="1">
    <location>
        <begin position="493"/>
        <end position="503"/>
    </location>
</feature>